<dbReference type="Pfam" id="PF12728">
    <property type="entry name" value="HTH_17"/>
    <property type="match status" value="1"/>
</dbReference>
<dbReference type="eggNOG" id="COG3311">
    <property type="taxonomic scope" value="Bacteria"/>
</dbReference>
<evidence type="ECO:0000313" key="3">
    <source>
        <dbReference type="Proteomes" id="UP000003240"/>
    </source>
</evidence>
<name>F7NDU6_9FIRM</name>
<comment type="caution">
    <text evidence="2">The sequence shown here is derived from an EMBL/GenBank/DDBJ whole genome shotgun (WGS) entry which is preliminary data.</text>
</comment>
<keyword evidence="3" id="KW-1185">Reference proteome</keyword>
<reference evidence="2 3" key="1">
    <citation type="journal article" date="2011" name="EMBO J.">
        <title>Structural diversity of bacterial flagellar motors.</title>
        <authorList>
            <person name="Chen S."/>
            <person name="Beeby M."/>
            <person name="Murphy G.E."/>
            <person name="Leadbetter J.R."/>
            <person name="Hendrixson D.R."/>
            <person name="Briegel A."/>
            <person name="Li Z."/>
            <person name="Shi J."/>
            <person name="Tocheva E.I."/>
            <person name="Muller A."/>
            <person name="Dobro M.J."/>
            <person name="Jensen G.J."/>
        </authorList>
    </citation>
    <scope>NUCLEOTIDE SEQUENCE [LARGE SCALE GENOMIC DNA]</scope>
    <source>
        <strain evidence="2 3">DSM 6540</strain>
    </source>
</reference>
<protein>
    <recommendedName>
        <fullName evidence="1">Helix-turn-helix domain-containing protein</fullName>
    </recommendedName>
</protein>
<dbReference type="RefSeq" id="WP_004091902.1">
    <property type="nucleotide sequence ID" value="NZ_AFGF01000013.1"/>
</dbReference>
<organism evidence="2 3">
    <name type="scientific">Acetonema longum DSM 6540</name>
    <dbReference type="NCBI Taxonomy" id="1009370"/>
    <lineage>
        <taxon>Bacteria</taxon>
        <taxon>Bacillati</taxon>
        <taxon>Bacillota</taxon>
        <taxon>Negativicutes</taxon>
        <taxon>Acetonemataceae</taxon>
        <taxon>Acetonema</taxon>
    </lineage>
</organism>
<evidence type="ECO:0000259" key="1">
    <source>
        <dbReference type="Pfam" id="PF12728"/>
    </source>
</evidence>
<dbReference type="InterPro" id="IPR041657">
    <property type="entry name" value="HTH_17"/>
</dbReference>
<proteinExistence type="predicted"/>
<sequence length="91" mass="10587">MSGCCSKNREKLIEFIQNELINTAEVMQILNCSQQNISDLIKRGDLVPVKEMPKDRLFFKTDVLERNPFYIELRNMLDEIISVSDIPNVKL</sequence>
<dbReference type="Proteomes" id="UP000003240">
    <property type="component" value="Unassembled WGS sequence"/>
</dbReference>
<dbReference type="AlphaFoldDB" id="F7NDU6"/>
<evidence type="ECO:0000313" key="2">
    <source>
        <dbReference type="EMBL" id="EGO65761.1"/>
    </source>
</evidence>
<accession>F7NDU6</accession>
<gene>
    <name evidence="2" type="ORF">ALO_01015</name>
</gene>
<dbReference type="EMBL" id="AFGF01000013">
    <property type="protein sequence ID" value="EGO65761.1"/>
    <property type="molecule type" value="Genomic_DNA"/>
</dbReference>
<feature type="domain" description="Helix-turn-helix" evidence="1">
    <location>
        <begin position="22"/>
        <end position="65"/>
    </location>
</feature>